<evidence type="ECO:0000256" key="2">
    <source>
        <dbReference type="SAM" id="MobiDB-lite"/>
    </source>
</evidence>
<keyword evidence="4" id="KW-1185">Reference proteome</keyword>
<dbReference type="PRINTS" id="PR01415">
    <property type="entry name" value="ANKYRIN"/>
</dbReference>
<dbReference type="PANTHER" id="PTHR24147:SF53">
    <property type="entry name" value="ANKYRIN REPEAT DOMAIN 26"/>
    <property type="match status" value="1"/>
</dbReference>
<feature type="compositionally biased region" description="Low complexity" evidence="2">
    <location>
        <begin position="266"/>
        <end position="282"/>
    </location>
</feature>
<feature type="repeat" description="ANK" evidence="1">
    <location>
        <begin position="172"/>
        <end position="204"/>
    </location>
</feature>
<dbReference type="InterPro" id="IPR002110">
    <property type="entry name" value="Ankyrin_rpt"/>
</dbReference>
<evidence type="ECO:0000256" key="1">
    <source>
        <dbReference type="PROSITE-ProRule" id="PRU00023"/>
    </source>
</evidence>
<feature type="repeat" description="ANK" evidence="1">
    <location>
        <begin position="205"/>
        <end position="237"/>
    </location>
</feature>
<dbReference type="PROSITE" id="PS50088">
    <property type="entry name" value="ANK_REPEAT"/>
    <property type="match status" value="4"/>
</dbReference>
<feature type="repeat" description="ANK" evidence="1">
    <location>
        <begin position="139"/>
        <end position="171"/>
    </location>
</feature>
<comment type="caution">
    <text evidence="3">The sequence shown here is derived from an EMBL/GenBank/DDBJ whole genome shotgun (WGS) entry which is preliminary data.</text>
</comment>
<dbReference type="SUPFAM" id="SSF48403">
    <property type="entry name" value="Ankyrin repeat"/>
    <property type="match status" value="1"/>
</dbReference>
<dbReference type="Gene3D" id="1.25.40.20">
    <property type="entry name" value="Ankyrin repeat-containing domain"/>
    <property type="match status" value="2"/>
</dbReference>
<feature type="repeat" description="ANK" evidence="1">
    <location>
        <begin position="73"/>
        <end position="105"/>
    </location>
</feature>
<feature type="region of interest" description="Disordered" evidence="2">
    <location>
        <begin position="1"/>
        <end position="31"/>
    </location>
</feature>
<keyword evidence="1" id="KW-0040">ANK repeat</keyword>
<dbReference type="PROSITE" id="PS50297">
    <property type="entry name" value="ANK_REP_REGION"/>
    <property type="match status" value="4"/>
</dbReference>
<dbReference type="InterPro" id="IPR036770">
    <property type="entry name" value="Ankyrin_rpt-contain_sf"/>
</dbReference>
<feature type="compositionally biased region" description="Low complexity" evidence="2">
    <location>
        <begin position="315"/>
        <end position="324"/>
    </location>
</feature>
<name>A0A8S3YLH0_9EUPU</name>
<feature type="compositionally biased region" description="Polar residues" evidence="2">
    <location>
        <begin position="14"/>
        <end position="31"/>
    </location>
</feature>
<evidence type="ECO:0000313" key="4">
    <source>
        <dbReference type="Proteomes" id="UP000678393"/>
    </source>
</evidence>
<protein>
    <submittedName>
        <fullName evidence="3">Uncharacterized protein</fullName>
    </submittedName>
</protein>
<dbReference type="InterPro" id="IPR050657">
    <property type="entry name" value="Ankyrin_repeat_domain"/>
</dbReference>
<dbReference type="PANTHER" id="PTHR24147">
    <property type="entry name" value="ANKYRIN REPEAT DOMAIN 36-RELATED"/>
    <property type="match status" value="1"/>
</dbReference>
<reference evidence="3" key="1">
    <citation type="submission" date="2021-04" db="EMBL/GenBank/DDBJ databases">
        <authorList>
            <consortium name="Molecular Ecology Group"/>
        </authorList>
    </citation>
    <scope>NUCLEOTIDE SEQUENCE</scope>
</reference>
<feature type="region of interest" description="Disordered" evidence="2">
    <location>
        <begin position="355"/>
        <end position="428"/>
    </location>
</feature>
<evidence type="ECO:0000313" key="3">
    <source>
        <dbReference type="EMBL" id="CAG5117919.1"/>
    </source>
</evidence>
<dbReference type="Proteomes" id="UP000678393">
    <property type="component" value="Unassembled WGS sequence"/>
</dbReference>
<organism evidence="3 4">
    <name type="scientific">Candidula unifasciata</name>
    <dbReference type="NCBI Taxonomy" id="100452"/>
    <lineage>
        <taxon>Eukaryota</taxon>
        <taxon>Metazoa</taxon>
        <taxon>Spiralia</taxon>
        <taxon>Lophotrochozoa</taxon>
        <taxon>Mollusca</taxon>
        <taxon>Gastropoda</taxon>
        <taxon>Heterobranchia</taxon>
        <taxon>Euthyneura</taxon>
        <taxon>Panpulmonata</taxon>
        <taxon>Eupulmonata</taxon>
        <taxon>Stylommatophora</taxon>
        <taxon>Helicina</taxon>
        <taxon>Helicoidea</taxon>
        <taxon>Geomitridae</taxon>
        <taxon>Candidula</taxon>
    </lineage>
</organism>
<gene>
    <name evidence="3" type="ORF">CUNI_LOCUS3477</name>
</gene>
<dbReference type="Pfam" id="PF00023">
    <property type="entry name" value="Ank"/>
    <property type="match status" value="2"/>
</dbReference>
<sequence>MKKLWKRVTKRSPSRSGETSPRSGSTRGSVASLNIGYQIREKDLGKLHKAAWKGDLNKVKQLAKKDPSPLDKENRTPLHLACVQGHEHIVQELLEWKAKANIGDNQAKTPLMRAIEFQQEGCVTLLLAYKVDIDTVDAHGNTALHMAAEGGNSSIVTMLVRSGASLNTRNKEGFAPLHVAVKNKHLEVCHVLLQEKADVNVEDTHFRTPLMYACQDGSISLVKLLLQYNADTTHKDSKGWTADDCSVIQGHHACSQLISEYNHKMSLASPRSTSQPSSLLSTPRDKNSIGLPVFDGGDEDSDNETESKVSGAPGSDSWADSPDVSVADDSVRLRKIGAPKINLAKFAKNIRISESDTDGESLQGPTPRGKLTKKPESYDPGAEPGSKTSANTEKSGSKLAKQVSLQSQTSGEDNSWGDSPVTPRKILPPKVSFKKAEEISDIVSVILLHIFGFQISISRCG</sequence>
<dbReference type="EMBL" id="CAJHNH020000472">
    <property type="protein sequence ID" value="CAG5117919.1"/>
    <property type="molecule type" value="Genomic_DNA"/>
</dbReference>
<feature type="compositionally biased region" description="Basic residues" evidence="2">
    <location>
        <begin position="1"/>
        <end position="13"/>
    </location>
</feature>
<feature type="region of interest" description="Disordered" evidence="2">
    <location>
        <begin position="266"/>
        <end position="324"/>
    </location>
</feature>
<dbReference type="OrthoDB" id="6066131at2759"/>
<dbReference type="SMART" id="SM00248">
    <property type="entry name" value="ANK"/>
    <property type="match status" value="6"/>
</dbReference>
<dbReference type="AlphaFoldDB" id="A0A8S3YLH0"/>
<accession>A0A8S3YLH0</accession>
<proteinExistence type="predicted"/>
<dbReference type="Pfam" id="PF12796">
    <property type="entry name" value="Ank_2"/>
    <property type="match status" value="2"/>
</dbReference>
<feature type="non-terminal residue" evidence="3">
    <location>
        <position position="1"/>
    </location>
</feature>
<feature type="compositionally biased region" description="Polar residues" evidence="2">
    <location>
        <begin position="403"/>
        <end position="417"/>
    </location>
</feature>